<reference evidence="2" key="1">
    <citation type="submission" date="2019-12" db="EMBL/GenBank/DDBJ databases">
        <title>Comparative genomics gives insights into the taxonomy of the Azoarcus-Aromatoleum group and reveals separate origins of nif in the plant-associated Azoarcus and non-plant-associated Aromatoleum sub-groups.</title>
        <authorList>
            <person name="Lafos M."/>
            <person name="Maluk M."/>
            <person name="Batista M."/>
            <person name="Junghare M."/>
            <person name="Carmona M."/>
            <person name="Faoro H."/>
            <person name="Cruz L.M."/>
            <person name="Battistoni F."/>
            <person name="De Souza E."/>
            <person name="Pedrosa F."/>
            <person name="Chen W.-M."/>
            <person name="Poole P.S."/>
            <person name="Dixon R.A."/>
            <person name="James E.K."/>
        </authorList>
    </citation>
    <scope>NUCLEOTIDE SEQUENCE</scope>
    <source>
        <strain evidence="2">NSC3</strain>
    </source>
</reference>
<dbReference type="EMBL" id="WTVM01000071">
    <property type="protein sequence ID" value="NMG03745.1"/>
    <property type="molecule type" value="Genomic_DNA"/>
</dbReference>
<feature type="signal peptide" evidence="1">
    <location>
        <begin position="1"/>
        <end position="20"/>
    </location>
</feature>
<keyword evidence="3" id="KW-1185">Reference proteome</keyword>
<gene>
    <name evidence="2" type="ORF">GPA21_12285</name>
</gene>
<dbReference type="RefSeq" id="WP_168988441.1">
    <property type="nucleotide sequence ID" value="NZ_CAWPHM010000299.1"/>
</dbReference>
<dbReference type="AlphaFoldDB" id="A0A972JA88"/>
<sequence>MKLLASLMVAAALGLGSAQAGDLPTPGPRDLCPVCGMVVSKYPDWVATIVYEDGHAHFFDGAKDMFKFWFDPPRYAPGHSRENMARIEVTDYYYVESIDAKTAYYVIGSSVYGPMGHEFIPHATLEEAEEFMADHGGVRILRFDEVTETLPVMLDGGRFE</sequence>
<dbReference type="SUPFAM" id="SSF160387">
    <property type="entry name" value="NosL/MerB-like"/>
    <property type="match status" value="1"/>
</dbReference>
<organism evidence="2 3">
    <name type="scientific">Azoarcus taiwanensis</name>
    <dbReference type="NCBI Taxonomy" id="666964"/>
    <lineage>
        <taxon>Bacteria</taxon>
        <taxon>Pseudomonadati</taxon>
        <taxon>Pseudomonadota</taxon>
        <taxon>Betaproteobacteria</taxon>
        <taxon>Rhodocyclales</taxon>
        <taxon>Zoogloeaceae</taxon>
        <taxon>Azoarcus</taxon>
    </lineage>
</organism>
<keyword evidence="1" id="KW-0732">Signal</keyword>
<evidence type="ECO:0000313" key="3">
    <source>
        <dbReference type="Proteomes" id="UP000599523"/>
    </source>
</evidence>
<dbReference type="InterPro" id="IPR008719">
    <property type="entry name" value="N2O_reductase_NosL"/>
</dbReference>
<accession>A0A972JA88</accession>
<name>A0A972JA88_9RHOO</name>
<protein>
    <submittedName>
        <fullName evidence="2">Nitrous oxide reductase accessory protein NosL</fullName>
    </submittedName>
</protein>
<evidence type="ECO:0000256" key="1">
    <source>
        <dbReference type="SAM" id="SignalP"/>
    </source>
</evidence>
<dbReference type="Proteomes" id="UP000599523">
    <property type="component" value="Unassembled WGS sequence"/>
</dbReference>
<proteinExistence type="predicted"/>
<evidence type="ECO:0000313" key="2">
    <source>
        <dbReference type="EMBL" id="NMG03745.1"/>
    </source>
</evidence>
<dbReference type="PANTHER" id="PTHR41247">
    <property type="entry name" value="HTH-TYPE TRANSCRIPTIONAL REPRESSOR YCNK"/>
    <property type="match status" value="1"/>
</dbReference>
<dbReference type="Pfam" id="PF05573">
    <property type="entry name" value="NosL"/>
    <property type="match status" value="1"/>
</dbReference>
<dbReference type="Gene3D" id="3.30.70.2050">
    <property type="match status" value="1"/>
</dbReference>
<feature type="chain" id="PRO_5037701731" evidence="1">
    <location>
        <begin position="21"/>
        <end position="160"/>
    </location>
</feature>
<comment type="caution">
    <text evidence="2">The sequence shown here is derived from an EMBL/GenBank/DDBJ whole genome shotgun (WGS) entry which is preliminary data.</text>
</comment>
<dbReference type="PANTHER" id="PTHR41247:SF1">
    <property type="entry name" value="HTH-TYPE TRANSCRIPTIONAL REPRESSOR YCNK"/>
    <property type="match status" value="1"/>
</dbReference>